<evidence type="ECO:0000313" key="2">
    <source>
        <dbReference type="EMBL" id="TXS89523.1"/>
    </source>
</evidence>
<dbReference type="Pfam" id="PF19802">
    <property type="entry name" value="DUF6285"/>
    <property type="match status" value="1"/>
</dbReference>
<dbReference type="AlphaFoldDB" id="A0A5C8ZM17"/>
<feature type="domain" description="DUF6285" evidence="1">
    <location>
        <begin position="31"/>
        <end position="116"/>
    </location>
</feature>
<name>A0A5C8ZM17_9GAMM</name>
<sequence length="131" mass="15097">MPINRPDRSELIASVREMLEEQFLPNLDDKNLIYQSRVSINILKIVERELERGDAMIDAEQERLASLLGEDGDVDSLNASLIERIRAGRYDDAPQALMEHFLSTTLDKIAIDNPRYATYCEYLENGRFSNY</sequence>
<gene>
    <name evidence="2" type="ORF">FV139_19735</name>
</gene>
<dbReference type="Proteomes" id="UP000321039">
    <property type="component" value="Unassembled WGS sequence"/>
</dbReference>
<keyword evidence="3" id="KW-1185">Reference proteome</keyword>
<reference evidence="2 3" key="1">
    <citation type="submission" date="2019-08" db="EMBL/GenBank/DDBJ databases">
        <title>Parahaliea maris sp. nov., isolated from the surface seawater.</title>
        <authorList>
            <person name="Liu Y."/>
        </authorList>
    </citation>
    <scope>NUCLEOTIDE SEQUENCE [LARGE SCALE GENOMIC DNA]</scope>
    <source>
        <strain evidence="2 3">HSLHS9</strain>
    </source>
</reference>
<comment type="caution">
    <text evidence="2">The sequence shown here is derived from an EMBL/GenBank/DDBJ whole genome shotgun (WGS) entry which is preliminary data.</text>
</comment>
<dbReference type="InterPro" id="IPR046252">
    <property type="entry name" value="DUF6285"/>
</dbReference>
<evidence type="ECO:0000259" key="1">
    <source>
        <dbReference type="Pfam" id="PF19802"/>
    </source>
</evidence>
<accession>A0A5C8ZM17</accession>
<dbReference type="EMBL" id="VRZA01000010">
    <property type="protein sequence ID" value="TXS89523.1"/>
    <property type="molecule type" value="Genomic_DNA"/>
</dbReference>
<organism evidence="2 3">
    <name type="scientific">Parahaliea maris</name>
    <dbReference type="NCBI Taxonomy" id="2716870"/>
    <lineage>
        <taxon>Bacteria</taxon>
        <taxon>Pseudomonadati</taxon>
        <taxon>Pseudomonadota</taxon>
        <taxon>Gammaproteobacteria</taxon>
        <taxon>Cellvibrionales</taxon>
        <taxon>Halieaceae</taxon>
        <taxon>Parahaliea</taxon>
    </lineage>
</organism>
<evidence type="ECO:0000313" key="3">
    <source>
        <dbReference type="Proteomes" id="UP000321039"/>
    </source>
</evidence>
<dbReference type="RefSeq" id="WP_148070215.1">
    <property type="nucleotide sequence ID" value="NZ_VRZA01000010.1"/>
</dbReference>
<proteinExistence type="predicted"/>
<protein>
    <recommendedName>
        <fullName evidence="1">DUF6285 domain-containing protein</fullName>
    </recommendedName>
</protein>